<feature type="coiled-coil region" evidence="8">
    <location>
        <begin position="113"/>
        <end position="163"/>
    </location>
</feature>
<dbReference type="GO" id="GO:0010774">
    <property type="term" value="P:meiotic strand invasion involved in reciprocal meiotic recombination"/>
    <property type="evidence" value="ECO:0000318"/>
    <property type="project" value="GO_Central"/>
</dbReference>
<evidence type="ECO:0000256" key="5">
    <source>
        <dbReference type="ARBA" id="ARBA00023172"/>
    </source>
</evidence>
<evidence type="ECO:0000256" key="4">
    <source>
        <dbReference type="ARBA" id="ARBA00023054"/>
    </source>
</evidence>
<feature type="domain" description="Homologous-pairing protein 2 winged helix" evidence="9">
    <location>
        <begin position="34"/>
        <end position="93"/>
    </location>
</feature>
<evidence type="ECO:0000256" key="8">
    <source>
        <dbReference type="SAM" id="Coils"/>
    </source>
</evidence>
<dbReference type="Pfam" id="PF07106">
    <property type="entry name" value="WHD_TBPIP"/>
    <property type="match status" value="1"/>
</dbReference>
<dbReference type="Proteomes" id="UP000054558">
    <property type="component" value="Unassembled WGS sequence"/>
</dbReference>
<name>A0A1Y1I9S1_KLENI</name>
<evidence type="ECO:0000256" key="1">
    <source>
        <dbReference type="ARBA" id="ARBA00004123"/>
    </source>
</evidence>
<evidence type="ECO:0000256" key="7">
    <source>
        <dbReference type="ARBA" id="ARBA00023254"/>
    </source>
</evidence>
<dbReference type="GO" id="GO:0003690">
    <property type="term" value="F:double-stranded DNA binding"/>
    <property type="evidence" value="ECO:0000318"/>
    <property type="project" value="GO_Central"/>
</dbReference>
<reference evidence="11 12" key="1">
    <citation type="journal article" date="2014" name="Nat. Commun.">
        <title>Klebsormidium flaccidum genome reveals primary factors for plant terrestrial adaptation.</title>
        <authorList>
            <person name="Hori K."/>
            <person name="Maruyama F."/>
            <person name="Fujisawa T."/>
            <person name="Togashi T."/>
            <person name="Yamamoto N."/>
            <person name="Seo M."/>
            <person name="Sato S."/>
            <person name="Yamada T."/>
            <person name="Mori H."/>
            <person name="Tajima N."/>
            <person name="Moriyama T."/>
            <person name="Ikeuchi M."/>
            <person name="Watanabe M."/>
            <person name="Wada H."/>
            <person name="Kobayashi K."/>
            <person name="Saito M."/>
            <person name="Masuda T."/>
            <person name="Sasaki-Sekimoto Y."/>
            <person name="Mashiguchi K."/>
            <person name="Awai K."/>
            <person name="Shimojima M."/>
            <person name="Masuda S."/>
            <person name="Iwai M."/>
            <person name="Nobusawa T."/>
            <person name="Narise T."/>
            <person name="Kondo S."/>
            <person name="Saito H."/>
            <person name="Sato R."/>
            <person name="Murakawa M."/>
            <person name="Ihara Y."/>
            <person name="Oshima-Yamada Y."/>
            <person name="Ohtaka K."/>
            <person name="Satoh M."/>
            <person name="Sonobe K."/>
            <person name="Ishii M."/>
            <person name="Ohtani R."/>
            <person name="Kanamori-Sato M."/>
            <person name="Honoki R."/>
            <person name="Miyazaki D."/>
            <person name="Mochizuki H."/>
            <person name="Umetsu J."/>
            <person name="Higashi K."/>
            <person name="Shibata D."/>
            <person name="Kamiya Y."/>
            <person name="Sato N."/>
            <person name="Nakamura Y."/>
            <person name="Tabata S."/>
            <person name="Ida S."/>
            <person name="Kurokawa K."/>
            <person name="Ohta H."/>
        </authorList>
    </citation>
    <scope>NUCLEOTIDE SEQUENCE [LARGE SCALE GENOMIC DNA]</scope>
    <source>
        <strain evidence="11 12">NIES-2285</strain>
    </source>
</reference>
<dbReference type="InterPro" id="IPR040661">
    <property type="entry name" value="LZ3wCH"/>
</dbReference>
<dbReference type="InterPro" id="IPR010776">
    <property type="entry name" value="Hop2_WH_dom"/>
</dbReference>
<gene>
    <name evidence="11" type="ORF">KFL_003060010</name>
</gene>
<evidence type="ECO:0000259" key="10">
    <source>
        <dbReference type="Pfam" id="PF18517"/>
    </source>
</evidence>
<proteinExistence type="inferred from homology"/>
<feature type="domain" description="Leucine zipper with capping helix" evidence="10">
    <location>
        <begin position="175"/>
        <end position="231"/>
    </location>
</feature>
<comment type="subcellular location">
    <subcellularLocation>
        <location evidence="1">Nucleus</location>
    </subcellularLocation>
</comment>
<protein>
    <recommendedName>
        <fullName evidence="3">Homologous-pairing protein 2 homolog</fullName>
    </recommendedName>
</protein>
<keyword evidence="12" id="KW-1185">Reference proteome</keyword>
<dbReference type="Pfam" id="PF18517">
    <property type="entry name" value="LZ3wCH"/>
    <property type="match status" value="1"/>
</dbReference>
<organism evidence="11 12">
    <name type="scientific">Klebsormidium nitens</name>
    <name type="common">Green alga</name>
    <name type="synonym">Ulothrix nitens</name>
    <dbReference type="NCBI Taxonomy" id="105231"/>
    <lineage>
        <taxon>Eukaryota</taxon>
        <taxon>Viridiplantae</taxon>
        <taxon>Streptophyta</taxon>
        <taxon>Klebsormidiophyceae</taxon>
        <taxon>Klebsormidiales</taxon>
        <taxon>Klebsormidiaceae</taxon>
        <taxon>Klebsormidium</taxon>
    </lineage>
</organism>
<dbReference type="GO" id="GO:0120230">
    <property type="term" value="F:recombinase activator activity"/>
    <property type="evidence" value="ECO:0000318"/>
    <property type="project" value="GO_Central"/>
</dbReference>
<accession>A0A1Y1I9S1</accession>
<sequence length="247" mass="27925">MLLERGHVFAEGSRLPAALIATIEMAPKEDPVTTVLNFVNAQNRPLNSQYVADHLQTSGNVRSKAAAEKALLSLAESGKVKVKEYGKQKVFLADQDQFDKPEAEELERRGKENDALAVEVAEAERGVQELEAEVKTLESSLTMEEIASRLKKVTDENAAMDAKLVTLRDGKVLITAEDRKKVEERFTTGLTQWRKRKRMFKELWNQITESMTKNLKDFQEELGIETDEDAGVDIGTYEQLLPKRRKF</sequence>
<evidence type="ECO:0000256" key="2">
    <source>
        <dbReference type="ARBA" id="ARBA00007922"/>
    </source>
</evidence>
<dbReference type="PANTHER" id="PTHR15938:SF0">
    <property type="entry name" value="HOMOLOGOUS-PAIRING PROTEIN 2 HOMOLOG"/>
    <property type="match status" value="1"/>
</dbReference>
<evidence type="ECO:0000313" key="12">
    <source>
        <dbReference type="Proteomes" id="UP000054558"/>
    </source>
</evidence>
<dbReference type="AlphaFoldDB" id="A0A1Y1I9S1"/>
<keyword evidence="7" id="KW-0469">Meiosis</keyword>
<dbReference type="OMA" id="QKYHREW"/>
<dbReference type="GO" id="GO:0000794">
    <property type="term" value="C:condensed nuclear chromosome"/>
    <property type="evidence" value="ECO:0000318"/>
    <property type="project" value="GO_Central"/>
</dbReference>
<dbReference type="PANTHER" id="PTHR15938">
    <property type="entry name" value="TBP-1 INTERACTING PROTEIN"/>
    <property type="match status" value="1"/>
</dbReference>
<dbReference type="InterPro" id="IPR036388">
    <property type="entry name" value="WH-like_DNA-bd_sf"/>
</dbReference>
<evidence type="ECO:0000256" key="3">
    <source>
        <dbReference type="ARBA" id="ARBA00016093"/>
    </source>
</evidence>
<dbReference type="STRING" id="105231.A0A1Y1I9S1"/>
<evidence type="ECO:0000313" key="11">
    <source>
        <dbReference type="EMBL" id="GAQ86702.1"/>
    </source>
</evidence>
<keyword evidence="6" id="KW-0539">Nucleus</keyword>
<keyword evidence="5" id="KW-0233">DNA recombination</keyword>
<keyword evidence="4 8" id="KW-0175">Coiled coil</keyword>
<dbReference type="Gene3D" id="1.10.10.10">
    <property type="entry name" value="Winged helix-like DNA-binding domain superfamily/Winged helix DNA-binding domain"/>
    <property type="match status" value="1"/>
</dbReference>
<evidence type="ECO:0000259" key="9">
    <source>
        <dbReference type="Pfam" id="PF07106"/>
    </source>
</evidence>
<dbReference type="EMBL" id="DF237255">
    <property type="protein sequence ID" value="GAQ86702.1"/>
    <property type="molecule type" value="Genomic_DNA"/>
</dbReference>
<dbReference type="GO" id="GO:0007129">
    <property type="term" value="P:homologous chromosome pairing at meiosis"/>
    <property type="evidence" value="ECO:0000318"/>
    <property type="project" value="GO_Central"/>
</dbReference>
<dbReference type="GO" id="GO:0120231">
    <property type="term" value="C:DNA recombinase auxiliary factor complex"/>
    <property type="evidence" value="ECO:0000318"/>
    <property type="project" value="GO_Central"/>
</dbReference>
<dbReference type="OrthoDB" id="272266at2759"/>
<evidence type="ECO:0000256" key="6">
    <source>
        <dbReference type="ARBA" id="ARBA00023242"/>
    </source>
</evidence>
<comment type="similarity">
    <text evidence="2">Belongs to the HOP2 family.</text>
</comment>
<dbReference type="GO" id="GO:0000709">
    <property type="term" value="P:meiotic joint molecule formation"/>
    <property type="evidence" value="ECO:0000318"/>
    <property type="project" value="GO_Central"/>
</dbReference>